<keyword evidence="1" id="KW-0732">Signal</keyword>
<dbReference type="EMBL" id="FQ312005">
    <property type="protein sequence ID" value="CBW26825.1"/>
    <property type="molecule type" value="Genomic_DNA"/>
</dbReference>
<feature type="chain" id="PRO_5003154728" description="Phosphatidate phosphatase APP1 catalytic domain-containing protein" evidence="1">
    <location>
        <begin position="18"/>
        <end position="283"/>
    </location>
</feature>
<dbReference type="RefSeq" id="WP_014244603.1">
    <property type="nucleotide sequence ID" value="NC_016620.1"/>
</dbReference>
<dbReference type="eggNOG" id="COG4850">
    <property type="taxonomic scope" value="Bacteria"/>
</dbReference>
<dbReference type="Pfam" id="PF09949">
    <property type="entry name" value="APP1_cat"/>
    <property type="match status" value="1"/>
</dbReference>
<keyword evidence="4" id="KW-1185">Reference proteome</keyword>
<dbReference type="InterPro" id="IPR052935">
    <property type="entry name" value="Mg2+_PAP"/>
</dbReference>
<evidence type="ECO:0000259" key="2">
    <source>
        <dbReference type="Pfam" id="PF09949"/>
    </source>
</evidence>
<dbReference type="PANTHER" id="PTHR28208:SF1">
    <property type="entry name" value="FILAMENT ORGANIZATION PROTEIN APP1-LIKE, PUTATIVE (AFU_ORTHOLOGUE AFUA_1G06650)-RELATED"/>
    <property type="match status" value="1"/>
</dbReference>
<dbReference type="Proteomes" id="UP000008963">
    <property type="component" value="Chromosome"/>
</dbReference>
<dbReference type="KEGG" id="bmx:BMS_2013"/>
<dbReference type="PATRIC" id="fig|862908.3.peg.1912"/>
<dbReference type="HOGENOM" id="CLU_982680_0_0_7"/>
<protein>
    <recommendedName>
        <fullName evidence="2">Phosphatidate phosphatase APP1 catalytic domain-containing protein</fullName>
    </recommendedName>
</protein>
<organism evidence="3 4">
    <name type="scientific">Halobacteriovorax marinus (strain ATCC BAA-682 / DSM 15412 / SJ)</name>
    <name type="common">Bacteriovorax marinus</name>
    <dbReference type="NCBI Taxonomy" id="862908"/>
    <lineage>
        <taxon>Bacteria</taxon>
        <taxon>Pseudomonadati</taxon>
        <taxon>Bdellovibrionota</taxon>
        <taxon>Bacteriovoracia</taxon>
        <taxon>Bacteriovoracales</taxon>
        <taxon>Halobacteriovoraceae</taxon>
        <taxon>Halobacteriovorax</taxon>
    </lineage>
</organism>
<reference evidence="4" key="1">
    <citation type="journal article" date="2013" name="ISME J.">
        <title>A small predatory core genome in the divergent marine Bacteriovorax marinus SJ and the terrestrial Bdellovibrio bacteriovorus.</title>
        <authorList>
            <person name="Crossman L.C."/>
            <person name="Chen H."/>
            <person name="Cerdeno-Tarraga A.M."/>
            <person name="Brooks K."/>
            <person name="Quail M.A."/>
            <person name="Pineiro S.A."/>
            <person name="Hobley L."/>
            <person name="Sockett R.E."/>
            <person name="Bentley S.D."/>
            <person name="Parkhill J."/>
            <person name="Williams H.N."/>
            <person name="Stine O.C."/>
        </authorList>
    </citation>
    <scope>NUCLEOTIDE SEQUENCE [LARGE SCALE GENOMIC DNA]</scope>
    <source>
        <strain evidence="4">ATCC BAA-682 / DSM 15412 / SJ</strain>
    </source>
</reference>
<dbReference type="AlphaFoldDB" id="E1X2Z5"/>
<name>E1X2Z5_HALMS</name>
<dbReference type="InterPro" id="IPR019236">
    <property type="entry name" value="APP1_cat"/>
</dbReference>
<evidence type="ECO:0000313" key="3">
    <source>
        <dbReference type="EMBL" id="CBW26825.1"/>
    </source>
</evidence>
<sequence>MKVLLSFLFLINLSVSAKTLVISDIDDTLKRTNVLGYFTGGLRSTNPFIGLPELYNDFLCNEEETQEKRDYCKKFRGHNHSLNRSLIYVTAASGRIQMFGREFISRSGFPQVAVIGKETGRDTLEFKTSTVSEIVKAESYDEIILIGDNGQHDVGAYKAVSEAFPNKKITTYIHQVYNPSHKDDDEKKGVDLAPGQVAYFTGSDLALEFYAKGLISEKQLKNIVSKVHRYITSRDEDLYEQVVPEWSDCRPFMANYERPSVHLSKDIEKLVSSIEDKLKKACR</sequence>
<evidence type="ECO:0000256" key="1">
    <source>
        <dbReference type="SAM" id="SignalP"/>
    </source>
</evidence>
<dbReference type="PANTHER" id="PTHR28208">
    <property type="entry name" value="PHOSPHATIDATE PHOSPHATASE APP1"/>
    <property type="match status" value="1"/>
</dbReference>
<dbReference type="STRING" id="862908.BMS_2013"/>
<feature type="signal peptide" evidence="1">
    <location>
        <begin position="1"/>
        <end position="17"/>
    </location>
</feature>
<dbReference type="GO" id="GO:0008195">
    <property type="term" value="F:phosphatidate phosphatase activity"/>
    <property type="evidence" value="ECO:0007669"/>
    <property type="project" value="InterPro"/>
</dbReference>
<accession>E1X2Z5</accession>
<gene>
    <name evidence="3" type="ordered locus">BMS_2013</name>
</gene>
<evidence type="ECO:0000313" key="4">
    <source>
        <dbReference type="Proteomes" id="UP000008963"/>
    </source>
</evidence>
<dbReference type="OrthoDB" id="5290033at2"/>
<feature type="domain" description="Phosphatidate phosphatase APP1 catalytic" evidence="2">
    <location>
        <begin position="21"/>
        <end position="174"/>
    </location>
</feature>
<proteinExistence type="predicted"/>